<proteinExistence type="predicted"/>
<dbReference type="KEGG" id="vg:55612755"/>
<sequence>MMNGYFLRGITEDNILVFRSDDPEELLRIIKRLCASRDKQIRALAQQLEIDWNSRENTRKGNNRNR</sequence>
<dbReference type="RefSeq" id="YP_009842527.1">
    <property type="nucleotide sequence ID" value="NC_048742.1"/>
</dbReference>
<organism evidence="1 2">
    <name type="scientific">Streptomyces phage Gilson</name>
    <dbReference type="NCBI Taxonomy" id="2488789"/>
    <lineage>
        <taxon>Viruses</taxon>
        <taxon>Duplodnaviria</taxon>
        <taxon>Heunggongvirae</taxon>
        <taxon>Uroviricota</taxon>
        <taxon>Caudoviricetes</taxon>
        <taxon>Stanwilliamsviridae</taxon>
        <taxon>Loccivirinae</taxon>
        <taxon>Gilsonvirus</taxon>
        <taxon>Gilsonvirus gilson</taxon>
    </lineage>
</organism>
<dbReference type="GeneID" id="55612755"/>
<dbReference type="EMBL" id="MK061412">
    <property type="protein sequence ID" value="AZU97142.1"/>
    <property type="molecule type" value="Genomic_DNA"/>
</dbReference>
<evidence type="ECO:0000313" key="1">
    <source>
        <dbReference type="EMBL" id="AZU97142.1"/>
    </source>
</evidence>
<keyword evidence="2" id="KW-1185">Reference proteome</keyword>
<name>A0A3T0ICN7_9CAUD</name>
<accession>A0A3T0ICN7</accession>
<protein>
    <submittedName>
        <fullName evidence="1">Uncharacterized protein</fullName>
    </submittedName>
</protein>
<gene>
    <name evidence="1" type="primary">64</name>
    <name evidence="1" type="ORF">SEA_GILSON_64</name>
</gene>
<reference evidence="1 2" key="1">
    <citation type="submission" date="2018-10" db="EMBL/GenBank/DDBJ databases">
        <authorList>
            <person name="Soria N.A."/>
            <person name="Batley M.G."/>
            <person name="Hanafy A."/>
            <person name="Singh N."/>
            <person name="Shaffer C.D."/>
            <person name="Weston-Hafer K.A."/>
            <person name="Russell D.A."/>
            <person name="Pope W.H."/>
            <person name="Jacobs-Sera D."/>
            <person name="Hendrix R.W."/>
            <person name="Hatfull G.F."/>
        </authorList>
    </citation>
    <scope>NUCLEOTIDE SEQUENCE [LARGE SCALE GENOMIC DNA]</scope>
</reference>
<evidence type="ECO:0000313" key="2">
    <source>
        <dbReference type="Proteomes" id="UP000284334"/>
    </source>
</evidence>
<dbReference type="Proteomes" id="UP000284334">
    <property type="component" value="Segment"/>
</dbReference>